<proteinExistence type="predicted"/>
<feature type="compositionally biased region" description="Polar residues" evidence="1">
    <location>
        <begin position="76"/>
        <end position="87"/>
    </location>
</feature>
<feature type="compositionally biased region" description="Low complexity" evidence="1">
    <location>
        <begin position="57"/>
        <end position="67"/>
    </location>
</feature>
<dbReference type="EMBL" id="OW240912">
    <property type="protein sequence ID" value="CAH2222003.1"/>
    <property type="molecule type" value="Genomic_DNA"/>
</dbReference>
<evidence type="ECO:0000313" key="2">
    <source>
        <dbReference type="EMBL" id="CAH2222003.1"/>
    </source>
</evidence>
<organism evidence="2 3">
    <name type="scientific">Pelobates cultripes</name>
    <name type="common">Western spadefoot toad</name>
    <dbReference type="NCBI Taxonomy" id="61616"/>
    <lineage>
        <taxon>Eukaryota</taxon>
        <taxon>Metazoa</taxon>
        <taxon>Chordata</taxon>
        <taxon>Craniata</taxon>
        <taxon>Vertebrata</taxon>
        <taxon>Euteleostomi</taxon>
        <taxon>Amphibia</taxon>
        <taxon>Batrachia</taxon>
        <taxon>Anura</taxon>
        <taxon>Pelobatoidea</taxon>
        <taxon>Pelobatidae</taxon>
        <taxon>Pelobates</taxon>
    </lineage>
</organism>
<accession>A0AAD1R1G7</accession>
<evidence type="ECO:0000256" key="1">
    <source>
        <dbReference type="SAM" id="MobiDB-lite"/>
    </source>
</evidence>
<gene>
    <name evidence="2" type="ORF">PECUL_23A009906</name>
</gene>
<protein>
    <submittedName>
        <fullName evidence="2">Uncharacterized protein</fullName>
    </submittedName>
</protein>
<keyword evidence="3" id="KW-1185">Reference proteome</keyword>
<dbReference type="Proteomes" id="UP001295444">
    <property type="component" value="Chromosome 01"/>
</dbReference>
<name>A0AAD1R1G7_PELCU</name>
<evidence type="ECO:0000313" key="3">
    <source>
        <dbReference type="Proteomes" id="UP001295444"/>
    </source>
</evidence>
<feature type="region of interest" description="Disordered" evidence="1">
    <location>
        <begin position="52"/>
        <end position="103"/>
    </location>
</feature>
<sequence>MRYRNDLIKFKKQKLEKVNYDYTHHQVYHWLSGGERRRPQFLRQKTKIRKPQFMSIDTSSAESMSEAESTDAVKRSGTQMRYDSSQHFLGGGQHPNDPPSSTP</sequence>
<dbReference type="AlphaFoldDB" id="A0AAD1R1G7"/>
<reference evidence="2" key="1">
    <citation type="submission" date="2022-03" db="EMBL/GenBank/DDBJ databases">
        <authorList>
            <person name="Alioto T."/>
            <person name="Alioto T."/>
            <person name="Gomez Garrido J."/>
        </authorList>
    </citation>
    <scope>NUCLEOTIDE SEQUENCE</scope>
</reference>
<feature type="non-terminal residue" evidence="2">
    <location>
        <position position="103"/>
    </location>
</feature>